<evidence type="ECO:0008006" key="3">
    <source>
        <dbReference type="Google" id="ProtNLM"/>
    </source>
</evidence>
<protein>
    <recommendedName>
        <fullName evidence="3">YtxH domain-containing protein</fullName>
    </recommendedName>
</protein>
<sequence>MGERSSFSKLLFLLGATLGALFGLGFAQRKGEDLRRKLREATKQGKNPAEAIARDLLSAGKEVVEELERLSEHEGVEHLKAKITAQTRRLGEEASKHLSALEQEAKRMAKKTAKQATKKAGKLVKLAIKKRPIGKRRPAKKKLSQK</sequence>
<accession>A0A1F4XLL5</accession>
<name>A0A1F4XLL5_9BACT</name>
<organism evidence="1 2">
    <name type="scientific">Candidatus Abawacabacteria bacterium RIFCSPHIGHO2_01_FULL_46_8</name>
    <dbReference type="NCBI Taxonomy" id="1817815"/>
    <lineage>
        <taxon>Bacteria</taxon>
        <taxon>Candidatus Abawacaibacteriota</taxon>
    </lineage>
</organism>
<evidence type="ECO:0000313" key="2">
    <source>
        <dbReference type="Proteomes" id="UP000177521"/>
    </source>
</evidence>
<dbReference type="AlphaFoldDB" id="A0A1F4XLL5"/>
<comment type="caution">
    <text evidence="1">The sequence shown here is derived from an EMBL/GenBank/DDBJ whole genome shotgun (WGS) entry which is preliminary data.</text>
</comment>
<dbReference type="Proteomes" id="UP000177521">
    <property type="component" value="Unassembled WGS sequence"/>
</dbReference>
<proteinExistence type="predicted"/>
<gene>
    <name evidence="1" type="ORF">A2788_01560</name>
</gene>
<reference evidence="1 2" key="1">
    <citation type="journal article" date="2016" name="Nat. Commun.">
        <title>Thousands of microbial genomes shed light on interconnected biogeochemical processes in an aquifer system.</title>
        <authorList>
            <person name="Anantharaman K."/>
            <person name="Brown C.T."/>
            <person name="Hug L.A."/>
            <person name="Sharon I."/>
            <person name="Castelle C.J."/>
            <person name="Probst A.J."/>
            <person name="Thomas B.C."/>
            <person name="Singh A."/>
            <person name="Wilkins M.J."/>
            <person name="Karaoz U."/>
            <person name="Brodie E.L."/>
            <person name="Williams K.H."/>
            <person name="Hubbard S.S."/>
            <person name="Banfield J.F."/>
        </authorList>
    </citation>
    <scope>NUCLEOTIDE SEQUENCE [LARGE SCALE GENOMIC DNA]</scope>
</reference>
<evidence type="ECO:0000313" key="1">
    <source>
        <dbReference type="EMBL" id="OGC81993.1"/>
    </source>
</evidence>
<dbReference type="EMBL" id="MEWS01000026">
    <property type="protein sequence ID" value="OGC81993.1"/>
    <property type="molecule type" value="Genomic_DNA"/>
</dbReference>